<dbReference type="OrthoDB" id="533763at2759"/>
<dbReference type="Gene3D" id="6.10.250.3420">
    <property type="match status" value="1"/>
</dbReference>
<dbReference type="STRING" id="7370.A0A1I8MN90"/>
<feature type="compositionally biased region" description="Low complexity" evidence="1">
    <location>
        <begin position="292"/>
        <end position="302"/>
    </location>
</feature>
<dbReference type="KEGG" id="mde:101894231"/>
<feature type="compositionally biased region" description="Acidic residues" evidence="1">
    <location>
        <begin position="303"/>
        <end position="313"/>
    </location>
</feature>
<reference evidence="3" key="1">
    <citation type="submission" date="2020-05" db="UniProtKB">
        <authorList>
            <consortium name="EnsemblMetazoa"/>
        </authorList>
    </citation>
    <scope>IDENTIFICATION</scope>
    <source>
        <strain evidence="3">Aabys</strain>
    </source>
</reference>
<dbReference type="AlphaFoldDB" id="A0A1I8MN90"/>
<dbReference type="EnsemblMetazoa" id="MDOA006751-RA">
    <property type="protein sequence ID" value="MDOA006751-PA"/>
    <property type="gene ID" value="MDOA006751"/>
</dbReference>
<protein>
    <recommendedName>
        <fullName evidence="2">Hsp70-interacting protein N-terminal domain-containing protein</fullName>
    </recommendedName>
</protein>
<dbReference type="InterPro" id="IPR034649">
    <property type="entry name" value="Hip_N"/>
</dbReference>
<dbReference type="Pfam" id="PF18253">
    <property type="entry name" value="HipN"/>
    <property type="match status" value="1"/>
</dbReference>
<feature type="region of interest" description="Disordered" evidence="1">
    <location>
        <begin position="52"/>
        <end position="98"/>
    </location>
</feature>
<feature type="region of interest" description="Disordered" evidence="1">
    <location>
        <begin position="145"/>
        <end position="205"/>
    </location>
</feature>
<feature type="region of interest" description="Disordered" evidence="1">
    <location>
        <begin position="246"/>
        <end position="331"/>
    </location>
</feature>
<organism evidence="3">
    <name type="scientific">Musca domestica</name>
    <name type="common">House fly</name>
    <dbReference type="NCBI Taxonomy" id="7370"/>
    <lineage>
        <taxon>Eukaryota</taxon>
        <taxon>Metazoa</taxon>
        <taxon>Ecdysozoa</taxon>
        <taxon>Arthropoda</taxon>
        <taxon>Hexapoda</taxon>
        <taxon>Insecta</taxon>
        <taxon>Pterygota</taxon>
        <taxon>Neoptera</taxon>
        <taxon>Endopterygota</taxon>
        <taxon>Diptera</taxon>
        <taxon>Brachycera</taxon>
        <taxon>Muscomorpha</taxon>
        <taxon>Muscoidea</taxon>
        <taxon>Muscidae</taxon>
        <taxon>Musca</taxon>
    </lineage>
</organism>
<dbReference type="PANTHER" id="PTHR10773">
    <property type="entry name" value="DNA-DIRECTED RNA POLYMERASES I, II, AND III SUBUNIT RPABC2"/>
    <property type="match status" value="1"/>
</dbReference>
<proteinExistence type="predicted"/>
<feature type="region of interest" description="Disordered" evidence="1">
    <location>
        <begin position="782"/>
        <end position="847"/>
    </location>
</feature>
<gene>
    <name evidence="3" type="primary">101894231</name>
</gene>
<dbReference type="CDD" id="cd14438">
    <property type="entry name" value="Hip_N"/>
    <property type="match status" value="1"/>
</dbReference>
<dbReference type="RefSeq" id="XP_005189432.2">
    <property type="nucleotide sequence ID" value="XM_005189375.4"/>
</dbReference>
<dbReference type="VEuPathDB" id="VectorBase:MDOA006751"/>
<feature type="compositionally biased region" description="Basic residues" evidence="1">
    <location>
        <begin position="145"/>
        <end position="160"/>
    </location>
</feature>
<evidence type="ECO:0000259" key="2">
    <source>
        <dbReference type="Pfam" id="PF18253"/>
    </source>
</evidence>
<feature type="compositionally biased region" description="Acidic residues" evidence="1">
    <location>
        <begin position="79"/>
        <end position="98"/>
    </location>
</feature>
<feature type="domain" description="Hsp70-interacting protein N-terminal" evidence="2">
    <location>
        <begin position="5"/>
        <end position="46"/>
    </location>
</feature>
<dbReference type="PANTHER" id="PTHR10773:SF19">
    <property type="match status" value="1"/>
</dbReference>
<evidence type="ECO:0000313" key="3">
    <source>
        <dbReference type="EnsemblMetazoa" id="MDOA006751-PA"/>
    </source>
</evidence>
<dbReference type="eggNOG" id="KOG1308">
    <property type="taxonomic scope" value="Eukaryota"/>
</dbReference>
<feature type="compositionally biased region" description="Basic and acidic residues" evidence="1">
    <location>
        <begin position="511"/>
        <end position="521"/>
    </location>
</feature>
<feature type="compositionally biased region" description="Acidic residues" evidence="1">
    <location>
        <begin position="273"/>
        <end position="291"/>
    </location>
</feature>
<feature type="region of interest" description="Disordered" evidence="1">
    <location>
        <begin position="484"/>
        <end position="522"/>
    </location>
</feature>
<evidence type="ECO:0000256" key="1">
    <source>
        <dbReference type="SAM" id="MobiDB-lite"/>
    </source>
</evidence>
<sequence length="926" mass="105049">MAAINPEDLEKLKKFIDFVSANPLILNVPQLGFMKRFIEKFGGKVPEGEYQMPAGGKCPFGGDAKTETKTQPPPSSTQDADEAEPVVEEESEESEVELDMEEINVQLLEPNVLYLDEKPPKIVKNIKASKRGEKRCKKLTRLKKVNKKKKSKTKKLKHSVVIKNEEEQYQQKLRQTRTGGYETRGAQNKQKSSPLPADDPLCTPSDQEIKMETEIIAQKEEEDGGGAVEDEQEFKDLILKVNEKDFKDLSQDDMVLEEKDEFDNEAEPKLELSGEEFVDEEEEVEEEDESDNSSSSDGGDAAYSDDEDYEDEPLIMLTRNRGRPRKDSSKNFVPKMEQCREKCKQQCHSKFSTEQRRSICDYYWSLNDAQRVQYIRKHIRARCVRLQRKRITNRGGNCCYYLNRTPADADNTANFVRVCRKFFEITLCLRDHAIKKALEGYEPESEIEVIKPLLEQQRASRKSEEKTDEIQQFLDPETGDLITIDPKAKKTKPPSSSSAANEPKKKRVRRKPGDPLPEHHPKPIKCQQRCIQKCHTKFTEEERKQICDIFWSMDYKRRKDYILARIETKEIESVTTPEFRKSNRPPRAYHTRFYLGSGLQGENKRVCKHFMMSTLCISRMFITNAIDFADKNTGCYTGSDRRGGHNTATTKLKPEDKKLILDHISSYPTWMPNKKSKTKYLHYTLNIKRMYLDYKELCCAEEREIMSISYYYKAFHEDFALSFLTHPEPKRRGGLTNTNPNISHYTGLEPGGMWLDVKGEKLDVAQCNPAESFMNKMLVAPRSQMQQERASKTTSSSSSAAVAVAAIPPPDNSTSDSLSNSISASHAIATTPNPTPATATQTISSSSGVSAPASSTFNFNQSLSYAHLLDPALNSTFICQPPPSSNVAAAAAAAAVVRHEFTPNIYDSNNLPHAHAASTSSLFRRL</sequence>
<accession>A0A1I8MN90</accession>
<feature type="compositionally biased region" description="Low complexity" evidence="1">
    <location>
        <begin position="792"/>
        <end position="847"/>
    </location>
</feature>
<feature type="compositionally biased region" description="Acidic residues" evidence="1">
    <location>
        <begin position="254"/>
        <end position="265"/>
    </location>
</feature>
<dbReference type="VEuPathDB" id="VectorBase:MDOMA2_020897"/>
<name>A0A1I8MN90_MUSDO</name>
<dbReference type="GO" id="GO:0046983">
    <property type="term" value="F:protein dimerization activity"/>
    <property type="evidence" value="ECO:0007669"/>
    <property type="project" value="InterPro"/>
</dbReference>